<dbReference type="Proteomes" id="UP000013827">
    <property type="component" value="Unassembled WGS sequence"/>
</dbReference>
<accession>A0A0D3KJ77</accession>
<dbReference type="GO" id="GO:0005737">
    <property type="term" value="C:cytoplasm"/>
    <property type="evidence" value="ECO:0007669"/>
    <property type="project" value="TreeGrafter"/>
</dbReference>
<dbReference type="Gene3D" id="1.25.40.20">
    <property type="entry name" value="Ankyrin repeat-containing domain"/>
    <property type="match status" value="1"/>
</dbReference>
<evidence type="ECO:0000313" key="4">
    <source>
        <dbReference type="EnsemblProtists" id="EOD35812"/>
    </source>
</evidence>
<feature type="repeat" description="ANK" evidence="3">
    <location>
        <begin position="142"/>
        <end position="177"/>
    </location>
</feature>
<name>A0A0D3KJ77_EMIH1</name>
<evidence type="ECO:0000256" key="2">
    <source>
        <dbReference type="ARBA" id="ARBA00023043"/>
    </source>
</evidence>
<dbReference type="PANTHER" id="PTHR24198">
    <property type="entry name" value="ANKYRIN REPEAT AND PROTEIN KINASE DOMAIN-CONTAINING PROTEIN"/>
    <property type="match status" value="1"/>
</dbReference>
<dbReference type="GeneID" id="17281082"/>
<dbReference type="HOGENOM" id="CLU_1458096_0_0_1"/>
<evidence type="ECO:0008006" key="6">
    <source>
        <dbReference type="Google" id="ProtNLM"/>
    </source>
</evidence>
<dbReference type="PROSITE" id="PS50088">
    <property type="entry name" value="ANK_REPEAT"/>
    <property type="match status" value="1"/>
</dbReference>
<dbReference type="PaxDb" id="2903-EOD35812"/>
<dbReference type="EnsemblProtists" id="EOD35812">
    <property type="protein sequence ID" value="EOD35812"/>
    <property type="gene ID" value="EMIHUDRAFT_252534"/>
</dbReference>
<proteinExistence type="predicted"/>
<dbReference type="SUPFAM" id="SSF48403">
    <property type="entry name" value="Ankyrin repeat"/>
    <property type="match status" value="1"/>
</dbReference>
<evidence type="ECO:0000313" key="5">
    <source>
        <dbReference type="Proteomes" id="UP000013827"/>
    </source>
</evidence>
<reference evidence="4" key="2">
    <citation type="submission" date="2024-10" db="UniProtKB">
        <authorList>
            <consortium name="EnsemblProtists"/>
        </authorList>
    </citation>
    <scope>IDENTIFICATION</scope>
</reference>
<dbReference type="PANTHER" id="PTHR24198:SF165">
    <property type="entry name" value="ANKYRIN REPEAT-CONTAINING PROTEIN-RELATED"/>
    <property type="match status" value="1"/>
</dbReference>
<keyword evidence="2 3" id="KW-0040">ANK repeat</keyword>
<dbReference type="RefSeq" id="XP_005788241.1">
    <property type="nucleotide sequence ID" value="XM_005788184.1"/>
</dbReference>
<dbReference type="KEGG" id="ehx:EMIHUDRAFT_252534"/>
<dbReference type="Pfam" id="PF12796">
    <property type="entry name" value="Ank_2"/>
    <property type="match status" value="1"/>
</dbReference>
<keyword evidence="5" id="KW-1185">Reference proteome</keyword>
<dbReference type="AlphaFoldDB" id="A0A0D3KJ77"/>
<sequence length="186" mass="18905">MIQRAPTVPIPPQRVAVEARPCAWADDAELERVLESGRGLEGPSADHFIERVNRPDSTGATPLHAAISSAAIAATVKAAGPKDPWAPDSGEGQLRCLRLLLSSGASVERKYFGRTALHLAAAAILDTAAAAAAAAVRRADLSGRTPLHAAIRAGGPGGSAAALALLRARADPSAAEHAGSTALHLA</sequence>
<reference evidence="5" key="1">
    <citation type="journal article" date="2013" name="Nature">
        <title>Pan genome of the phytoplankton Emiliania underpins its global distribution.</title>
        <authorList>
            <person name="Read B.A."/>
            <person name="Kegel J."/>
            <person name="Klute M.J."/>
            <person name="Kuo A."/>
            <person name="Lefebvre S.C."/>
            <person name="Maumus F."/>
            <person name="Mayer C."/>
            <person name="Miller J."/>
            <person name="Monier A."/>
            <person name="Salamov A."/>
            <person name="Young J."/>
            <person name="Aguilar M."/>
            <person name="Claverie J.M."/>
            <person name="Frickenhaus S."/>
            <person name="Gonzalez K."/>
            <person name="Herman E.K."/>
            <person name="Lin Y.C."/>
            <person name="Napier J."/>
            <person name="Ogata H."/>
            <person name="Sarno A.F."/>
            <person name="Shmutz J."/>
            <person name="Schroeder D."/>
            <person name="de Vargas C."/>
            <person name="Verret F."/>
            <person name="von Dassow P."/>
            <person name="Valentin K."/>
            <person name="Van de Peer Y."/>
            <person name="Wheeler G."/>
            <person name="Dacks J.B."/>
            <person name="Delwiche C.F."/>
            <person name="Dyhrman S.T."/>
            <person name="Glockner G."/>
            <person name="John U."/>
            <person name="Richards T."/>
            <person name="Worden A.Z."/>
            <person name="Zhang X."/>
            <person name="Grigoriev I.V."/>
            <person name="Allen A.E."/>
            <person name="Bidle K."/>
            <person name="Borodovsky M."/>
            <person name="Bowler C."/>
            <person name="Brownlee C."/>
            <person name="Cock J.M."/>
            <person name="Elias M."/>
            <person name="Gladyshev V.N."/>
            <person name="Groth M."/>
            <person name="Guda C."/>
            <person name="Hadaegh A."/>
            <person name="Iglesias-Rodriguez M.D."/>
            <person name="Jenkins J."/>
            <person name="Jones B.M."/>
            <person name="Lawson T."/>
            <person name="Leese F."/>
            <person name="Lindquist E."/>
            <person name="Lobanov A."/>
            <person name="Lomsadze A."/>
            <person name="Malik S.B."/>
            <person name="Marsh M.E."/>
            <person name="Mackinder L."/>
            <person name="Mock T."/>
            <person name="Mueller-Roeber B."/>
            <person name="Pagarete A."/>
            <person name="Parker M."/>
            <person name="Probert I."/>
            <person name="Quesneville H."/>
            <person name="Raines C."/>
            <person name="Rensing S.A."/>
            <person name="Riano-Pachon D.M."/>
            <person name="Richier S."/>
            <person name="Rokitta S."/>
            <person name="Shiraiwa Y."/>
            <person name="Soanes D.M."/>
            <person name="van der Giezen M."/>
            <person name="Wahlund T.M."/>
            <person name="Williams B."/>
            <person name="Wilson W."/>
            <person name="Wolfe G."/>
            <person name="Wurch L.L."/>
        </authorList>
    </citation>
    <scope>NUCLEOTIDE SEQUENCE</scope>
</reference>
<dbReference type="SMART" id="SM00248">
    <property type="entry name" value="ANK"/>
    <property type="match status" value="3"/>
</dbReference>
<dbReference type="InterPro" id="IPR036770">
    <property type="entry name" value="Ankyrin_rpt-contain_sf"/>
</dbReference>
<keyword evidence="1" id="KW-0677">Repeat</keyword>
<protein>
    <recommendedName>
        <fullName evidence="6">Ankyrin repeat protein</fullName>
    </recommendedName>
</protein>
<dbReference type="InterPro" id="IPR002110">
    <property type="entry name" value="Ankyrin_rpt"/>
</dbReference>
<evidence type="ECO:0000256" key="3">
    <source>
        <dbReference type="PROSITE-ProRule" id="PRU00023"/>
    </source>
</evidence>
<evidence type="ECO:0000256" key="1">
    <source>
        <dbReference type="ARBA" id="ARBA00022737"/>
    </source>
</evidence>
<organism evidence="4 5">
    <name type="scientific">Emiliania huxleyi (strain CCMP1516)</name>
    <dbReference type="NCBI Taxonomy" id="280463"/>
    <lineage>
        <taxon>Eukaryota</taxon>
        <taxon>Haptista</taxon>
        <taxon>Haptophyta</taxon>
        <taxon>Prymnesiophyceae</taxon>
        <taxon>Isochrysidales</taxon>
        <taxon>Noelaerhabdaceae</taxon>
        <taxon>Emiliania</taxon>
    </lineage>
</organism>